<gene>
    <name evidence="1" type="ORF">NCTC12877_00901</name>
</gene>
<protein>
    <submittedName>
        <fullName evidence="1">Uncharacterized protein</fullName>
    </submittedName>
</protein>
<dbReference type="STRING" id="1122244.GCA_000426885_02486"/>
<evidence type="ECO:0000313" key="1">
    <source>
        <dbReference type="EMBL" id="STZ07921.1"/>
    </source>
</evidence>
<dbReference type="AlphaFoldDB" id="A0A378QZW4"/>
<proteinExistence type="predicted"/>
<name>A0A378QZW4_9GAMM</name>
<dbReference type="RefSeq" id="WP_029103812.1">
    <property type="nucleotide sequence ID" value="NZ_UGQB01000004.1"/>
</dbReference>
<dbReference type="Proteomes" id="UP000254065">
    <property type="component" value="Unassembled WGS sequence"/>
</dbReference>
<accession>A0A378QZW4</accession>
<reference evidence="1 2" key="1">
    <citation type="submission" date="2018-06" db="EMBL/GenBank/DDBJ databases">
        <authorList>
            <consortium name="Pathogen Informatics"/>
            <person name="Doyle S."/>
        </authorList>
    </citation>
    <scope>NUCLEOTIDE SEQUENCE [LARGE SCALE GENOMIC DNA]</scope>
    <source>
        <strain evidence="1 2">NCTC12877</strain>
    </source>
</reference>
<evidence type="ECO:0000313" key="2">
    <source>
        <dbReference type="Proteomes" id="UP000254065"/>
    </source>
</evidence>
<dbReference type="EMBL" id="UGQB01000004">
    <property type="protein sequence ID" value="STZ07921.1"/>
    <property type="molecule type" value="Genomic_DNA"/>
</dbReference>
<keyword evidence="2" id="KW-1185">Reference proteome</keyword>
<organism evidence="1 2">
    <name type="scientific">Moraxella caprae</name>
    <dbReference type="NCBI Taxonomy" id="90240"/>
    <lineage>
        <taxon>Bacteria</taxon>
        <taxon>Pseudomonadati</taxon>
        <taxon>Pseudomonadota</taxon>
        <taxon>Gammaproteobacteria</taxon>
        <taxon>Moraxellales</taxon>
        <taxon>Moraxellaceae</taxon>
        <taxon>Moraxella</taxon>
    </lineage>
</organism>
<sequence length="87" mass="9826">MNNRRITNNKYIKDDISTNEVFMSMIGIGNNTMSLGIGMVNLGKENVKLQATNDASEIYEINKNILDIKEDTPQKPQICYNTLTSIK</sequence>